<dbReference type="EMBL" id="SETE01000002">
    <property type="protein sequence ID" value="RYM34940.1"/>
    <property type="molecule type" value="Genomic_DNA"/>
</dbReference>
<dbReference type="SMART" id="SM00271">
    <property type="entry name" value="DnaJ"/>
    <property type="match status" value="1"/>
</dbReference>
<dbReference type="OrthoDB" id="9779622at2"/>
<evidence type="ECO:0000256" key="1">
    <source>
        <dbReference type="SAM" id="MobiDB-lite"/>
    </source>
</evidence>
<accession>A0A4Q4KPI8</accession>
<feature type="transmembrane region" description="Helical" evidence="2">
    <location>
        <begin position="247"/>
        <end position="268"/>
    </location>
</feature>
<dbReference type="Pfam" id="PF00226">
    <property type="entry name" value="DnaJ"/>
    <property type="match status" value="1"/>
</dbReference>
<dbReference type="AlphaFoldDB" id="A0A4Q4KPI8"/>
<sequence>MSMKRYFEILGIPPIKNEEIVKRAYRKKAMKYHPDRNPSEAAKDKFIQVTEAYDQILLALEQAKKPKYTSQNTTYTQTNTTGRPHQSRTHTNTQQSKSPQQSKTNTEWEERVKKARQRYEKMQRKEALENERYYRDITSGRNWKRFKIIMIACSFISLLIILDSHFFSTQTIPSSVESKDSQPAYGRSPNMNSLQVVFDNGQKAWIARDFLSLTNNNFIYLERTPLFKDIKYVKFYEHDRWFYYTPIYSQSFTFPLIPIVLLIPLLTFFIKNKTIYFSVLYHVSVKVMPVFLVVLLFSNDRWAQLITLGMMG</sequence>
<feature type="compositionally biased region" description="Low complexity" evidence="1">
    <location>
        <begin position="91"/>
        <end position="105"/>
    </location>
</feature>
<gene>
    <name evidence="4" type="ORF">ERX46_06085</name>
</gene>
<reference evidence="4 5" key="1">
    <citation type="submission" date="2019-02" db="EMBL/GenBank/DDBJ databases">
        <title>Genome sequence of the sea-ice species Brumimicrobium glaciale.</title>
        <authorList>
            <person name="Bowman J.P."/>
        </authorList>
    </citation>
    <scope>NUCLEOTIDE SEQUENCE [LARGE SCALE GENOMIC DNA]</scope>
    <source>
        <strain evidence="4 5">IC156</strain>
    </source>
</reference>
<evidence type="ECO:0000259" key="3">
    <source>
        <dbReference type="PROSITE" id="PS50076"/>
    </source>
</evidence>
<keyword evidence="5" id="KW-1185">Reference proteome</keyword>
<feature type="domain" description="J" evidence="3">
    <location>
        <begin position="5"/>
        <end position="72"/>
    </location>
</feature>
<feature type="compositionally biased region" description="Low complexity" evidence="1">
    <location>
        <begin position="68"/>
        <end position="81"/>
    </location>
</feature>
<dbReference type="PRINTS" id="PR00625">
    <property type="entry name" value="JDOMAIN"/>
</dbReference>
<dbReference type="PROSITE" id="PS50076">
    <property type="entry name" value="DNAJ_2"/>
    <property type="match status" value="1"/>
</dbReference>
<dbReference type="CDD" id="cd06257">
    <property type="entry name" value="DnaJ"/>
    <property type="match status" value="1"/>
</dbReference>
<dbReference type="Proteomes" id="UP000293952">
    <property type="component" value="Unassembled WGS sequence"/>
</dbReference>
<dbReference type="GO" id="GO:0005737">
    <property type="term" value="C:cytoplasm"/>
    <property type="evidence" value="ECO:0007669"/>
    <property type="project" value="TreeGrafter"/>
</dbReference>
<dbReference type="GO" id="GO:0051087">
    <property type="term" value="F:protein-folding chaperone binding"/>
    <property type="evidence" value="ECO:0007669"/>
    <property type="project" value="TreeGrafter"/>
</dbReference>
<comment type="caution">
    <text evidence="4">The sequence shown here is derived from an EMBL/GenBank/DDBJ whole genome shotgun (WGS) entry which is preliminary data.</text>
</comment>
<dbReference type="GO" id="GO:0051082">
    <property type="term" value="F:unfolded protein binding"/>
    <property type="evidence" value="ECO:0007669"/>
    <property type="project" value="TreeGrafter"/>
</dbReference>
<evidence type="ECO:0000313" key="4">
    <source>
        <dbReference type="EMBL" id="RYM34940.1"/>
    </source>
</evidence>
<proteinExistence type="predicted"/>
<organism evidence="4 5">
    <name type="scientific">Brumimicrobium glaciale</name>
    <dbReference type="NCBI Taxonomy" id="200475"/>
    <lineage>
        <taxon>Bacteria</taxon>
        <taxon>Pseudomonadati</taxon>
        <taxon>Bacteroidota</taxon>
        <taxon>Flavobacteriia</taxon>
        <taxon>Flavobacteriales</taxon>
        <taxon>Crocinitomicaceae</taxon>
        <taxon>Brumimicrobium</taxon>
    </lineage>
</organism>
<protein>
    <recommendedName>
        <fullName evidence="3">J domain-containing protein</fullName>
    </recommendedName>
</protein>
<dbReference type="SUPFAM" id="SSF46565">
    <property type="entry name" value="Chaperone J-domain"/>
    <property type="match status" value="1"/>
</dbReference>
<dbReference type="InterPro" id="IPR036869">
    <property type="entry name" value="J_dom_sf"/>
</dbReference>
<dbReference type="GO" id="GO:0044183">
    <property type="term" value="F:protein folding chaperone"/>
    <property type="evidence" value="ECO:0007669"/>
    <property type="project" value="TreeGrafter"/>
</dbReference>
<evidence type="ECO:0000256" key="2">
    <source>
        <dbReference type="SAM" id="Phobius"/>
    </source>
</evidence>
<keyword evidence="2" id="KW-0812">Transmembrane</keyword>
<dbReference type="InterPro" id="IPR001623">
    <property type="entry name" value="DnaJ_domain"/>
</dbReference>
<evidence type="ECO:0000313" key="5">
    <source>
        <dbReference type="Proteomes" id="UP000293952"/>
    </source>
</evidence>
<keyword evidence="2" id="KW-0472">Membrane</keyword>
<dbReference type="PANTHER" id="PTHR43948">
    <property type="entry name" value="DNAJ HOMOLOG SUBFAMILY B"/>
    <property type="match status" value="1"/>
</dbReference>
<dbReference type="Gene3D" id="1.10.287.110">
    <property type="entry name" value="DnaJ domain"/>
    <property type="match status" value="1"/>
</dbReference>
<name>A0A4Q4KPI8_9FLAO</name>
<keyword evidence="2" id="KW-1133">Transmembrane helix</keyword>
<feature type="transmembrane region" description="Helical" evidence="2">
    <location>
        <begin position="148"/>
        <end position="167"/>
    </location>
</feature>
<dbReference type="PANTHER" id="PTHR43948:SF10">
    <property type="entry name" value="MRJ, ISOFORM E"/>
    <property type="match status" value="1"/>
</dbReference>
<feature type="region of interest" description="Disordered" evidence="1">
    <location>
        <begin position="68"/>
        <end position="110"/>
    </location>
</feature>
<feature type="transmembrane region" description="Helical" evidence="2">
    <location>
        <begin position="275"/>
        <end position="297"/>
    </location>
</feature>